<dbReference type="Pfam" id="PF14559">
    <property type="entry name" value="TPR_19"/>
    <property type="match status" value="1"/>
</dbReference>
<gene>
    <name evidence="3" type="ORF">BFC18_16060</name>
</gene>
<proteinExistence type="predicted"/>
<sequence>MNTTLFFKRAICSALLIGSFSQAQADVQVTLDEPDWSFSYRQSKGAHHSGRVNRDEGKFFNDVQPLLQKQDYKGVIQAYDTYQQEHESVSATLHEMMGQVFLSVKRNSDAKKHFELALTEDAASATSHRGLSMIYMLEENYPKARDHVVKAIELGVTDSQVYGQLGYLNLQLEKPRSAIGAYQNAMMLEPANGQWAQGLLFALIASDALPQASALVSEMLSEKPDSPRLWLQRSQIAMKGQDDLTAISSLETALTLGEKRPDNLTTLAKLHVKSGSPNRAVDLLSDNAATLLASNNDGAQTMLDIANWLAASQDWKNLSGLVTTLDKNSKRLSSENVASLNVMKANLAISNNQTSKAQDYLLSAIKSSPANGDALMTLAALLRKQNKDENAKMYYLRAEALPAYKERAMLGRAQVAINQKQYNDALGLLRQVYKSNPGRNDLLSNIQSLENIVKNAS</sequence>
<comment type="caution">
    <text evidence="3">The sequence shown here is derived from an EMBL/GenBank/DDBJ whole genome shotgun (WGS) entry which is preliminary data.</text>
</comment>
<feature type="repeat" description="TPR" evidence="1">
    <location>
        <begin position="159"/>
        <end position="192"/>
    </location>
</feature>
<dbReference type="PROSITE" id="PS50005">
    <property type="entry name" value="TPR"/>
    <property type="match status" value="1"/>
</dbReference>
<keyword evidence="1" id="KW-0802">TPR repeat</keyword>
<dbReference type="PANTHER" id="PTHR12558">
    <property type="entry name" value="CELL DIVISION CYCLE 16,23,27"/>
    <property type="match status" value="1"/>
</dbReference>
<keyword evidence="4" id="KW-1185">Reference proteome</keyword>
<dbReference type="AlphaFoldDB" id="A0A1E7Z8V6"/>
<evidence type="ECO:0000256" key="2">
    <source>
        <dbReference type="SAM" id="SignalP"/>
    </source>
</evidence>
<dbReference type="InterPro" id="IPR011990">
    <property type="entry name" value="TPR-like_helical_dom_sf"/>
</dbReference>
<dbReference type="Proteomes" id="UP000175691">
    <property type="component" value="Unassembled WGS sequence"/>
</dbReference>
<dbReference type="STRING" id="1656094.BFC18_16060"/>
<evidence type="ECO:0000313" key="4">
    <source>
        <dbReference type="Proteomes" id="UP000175691"/>
    </source>
</evidence>
<dbReference type="SUPFAM" id="SSF48452">
    <property type="entry name" value="TPR-like"/>
    <property type="match status" value="2"/>
</dbReference>
<protein>
    <submittedName>
        <fullName evidence="3">Uncharacterized protein</fullName>
    </submittedName>
</protein>
<evidence type="ECO:0000256" key="1">
    <source>
        <dbReference type="PROSITE-ProRule" id="PRU00339"/>
    </source>
</evidence>
<evidence type="ECO:0000313" key="3">
    <source>
        <dbReference type="EMBL" id="OFC69834.1"/>
    </source>
</evidence>
<feature type="chain" id="PRO_5009209505" evidence="2">
    <location>
        <begin position="26"/>
        <end position="457"/>
    </location>
</feature>
<dbReference type="SMART" id="SM00028">
    <property type="entry name" value="TPR"/>
    <property type="match status" value="7"/>
</dbReference>
<dbReference type="OrthoDB" id="5699219at2"/>
<name>A0A1E7Z8V6_9ALTE</name>
<dbReference type="PANTHER" id="PTHR12558:SF13">
    <property type="entry name" value="CELL DIVISION CYCLE PROTEIN 27 HOMOLOG"/>
    <property type="match status" value="1"/>
</dbReference>
<dbReference type="Gene3D" id="1.25.40.10">
    <property type="entry name" value="Tetratricopeptide repeat domain"/>
    <property type="match status" value="2"/>
</dbReference>
<keyword evidence="2" id="KW-0732">Signal</keyword>
<reference evidence="3 4" key="1">
    <citation type="submission" date="2016-08" db="EMBL/GenBank/DDBJ databases">
        <authorList>
            <person name="Seilhamer J.J."/>
        </authorList>
    </citation>
    <scope>NUCLEOTIDE SEQUENCE [LARGE SCALE GENOMIC DNA]</scope>
    <source>
        <strain evidence="3 4">KCTC 42603</strain>
    </source>
</reference>
<dbReference type="EMBL" id="MDHN01000036">
    <property type="protein sequence ID" value="OFC69834.1"/>
    <property type="molecule type" value="Genomic_DNA"/>
</dbReference>
<dbReference type="InterPro" id="IPR019734">
    <property type="entry name" value="TPR_rpt"/>
</dbReference>
<organism evidence="3 4">
    <name type="scientific">Alteromonas confluentis</name>
    <dbReference type="NCBI Taxonomy" id="1656094"/>
    <lineage>
        <taxon>Bacteria</taxon>
        <taxon>Pseudomonadati</taxon>
        <taxon>Pseudomonadota</taxon>
        <taxon>Gammaproteobacteria</taxon>
        <taxon>Alteromonadales</taxon>
        <taxon>Alteromonadaceae</taxon>
        <taxon>Alteromonas/Salinimonas group</taxon>
        <taxon>Alteromonas</taxon>
    </lineage>
</organism>
<feature type="signal peptide" evidence="2">
    <location>
        <begin position="1"/>
        <end position="25"/>
    </location>
</feature>
<accession>A0A1E7Z8V6</accession>
<dbReference type="RefSeq" id="WP_070126392.1">
    <property type="nucleotide sequence ID" value="NZ_MDHN01000036.1"/>
</dbReference>
<dbReference type="Pfam" id="PF13432">
    <property type="entry name" value="TPR_16"/>
    <property type="match status" value="1"/>
</dbReference>